<dbReference type="PROSITE" id="PS51257">
    <property type="entry name" value="PROKAR_LIPOPROTEIN"/>
    <property type="match status" value="1"/>
</dbReference>
<comment type="caution">
    <text evidence="2">The sequence shown here is derived from an EMBL/GenBank/DDBJ whole genome shotgun (WGS) entry which is preliminary data.</text>
</comment>
<protein>
    <recommendedName>
        <fullName evidence="4">Tetratricopeptide repeat protein</fullName>
    </recommendedName>
</protein>
<feature type="compositionally biased region" description="Low complexity" evidence="1">
    <location>
        <begin position="130"/>
        <end position="147"/>
    </location>
</feature>
<dbReference type="SUPFAM" id="SSF48452">
    <property type="entry name" value="TPR-like"/>
    <property type="match status" value="1"/>
</dbReference>
<feature type="region of interest" description="Disordered" evidence="1">
    <location>
        <begin position="34"/>
        <end position="73"/>
    </location>
</feature>
<name>A0ABX3IVZ7_9PSED</name>
<dbReference type="EMBL" id="MTLN01000002">
    <property type="protein sequence ID" value="ONN72397.1"/>
    <property type="molecule type" value="Genomic_DNA"/>
</dbReference>
<organism evidence="2 3">
    <name type="scientific">Pseudomonas oryzihabitans</name>
    <dbReference type="NCBI Taxonomy" id="47885"/>
    <lineage>
        <taxon>Bacteria</taxon>
        <taxon>Pseudomonadati</taxon>
        <taxon>Pseudomonadota</taxon>
        <taxon>Gammaproteobacteria</taxon>
        <taxon>Pseudomonadales</taxon>
        <taxon>Pseudomonadaceae</taxon>
        <taxon>Pseudomonas</taxon>
    </lineage>
</organism>
<evidence type="ECO:0008006" key="4">
    <source>
        <dbReference type="Google" id="ProtNLM"/>
    </source>
</evidence>
<dbReference type="Gene3D" id="1.25.40.10">
    <property type="entry name" value="Tetratricopeptide repeat domain"/>
    <property type="match status" value="1"/>
</dbReference>
<feature type="compositionally biased region" description="Low complexity" evidence="1">
    <location>
        <begin position="114"/>
        <end position="123"/>
    </location>
</feature>
<sequence length="266" mass="26697">MVELRGPKVTKAVWPVMIAGVLLAGCAAPQRGAIPVVDSGGPVSNGELYRQGNNRPLPAQRQAPVAAAPSAPADSGVTVMVPGGSSAPLETYAAPAASAPLITSSSPSAPPAQAPVQPSYSQPVYPPATPGGSAAASTAPTGIPATSNSSGGGLAADEQLDGPVLALLTTAQQQQSGGDLNGASSSLERAQRIAPREPQVLYRLAQVRLAQNDPAQGEQLARRALTYANGRPALQASLWQLIAQAREAQGDASGAALARQKAQVGT</sequence>
<evidence type="ECO:0000256" key="1">
    <source>
        <dbReference type="SAM" id="MobiDB-lite"/>
    </source>
</evidence>
<dbReference type="Proteomes" id="UP000189310">
    <property type="component" value="Unassembled WGS sequence"/>
</dbReference>
<gene>
    <name evidence="2" type="ORF">BVL52_01055</name>
</gene>
<reference evidence="2 3" key="1">
    <citation type="submission" date="2017-01" db="EMBL/GenBank/DDBJ databases">
        <title>Pseudomonas psychrotolerans genome sequencing and assembly.</title>
        <authorList>
            <person name="Vyas B."/>
            <person name="Mayilraj S."/>
        </authorList>
    </citation>
    <scope>NUCLEOTIDE SEQUENCE [LARGE SCALE GENOMIC DNA]</scope>
    <source>
        <strain evidence="2 3">SDS18</strain>
    </source>
</reference>
<feature type="compositionally biased region" description="Low complexity" evidence="1">
    <location>
        <begin position="55"/>
        <end position="73"/>
    </location>
</feature>
<evidence type="ECO:0000313" key="2">
    <source>
        <dbReference type="EMBL" id="ONN72397.1"/>
    </source>
</evidence>
<accession>A0ABX3IVZ7</accession>
<keyword evidence="3" id="KW-1185">Reference proteome</keyword>
<feature type="region of interest" description="Disordered" evidence="1">
    <location>
        <begin position="100"/>
        <end position="157"/>
    </location>
</feature>
<dbReference type="InterPro" id="IPR011990">
    <property type="entry name" value="TPR-like_helical_dom_sf"/>
</dbReference>
<evidence type="ECO:0000313" key="3">
    <source>
        <dbReference type="Proteomes" id="UP000189310"/>
    </source>
</evidence>
<proteinExistence type="predicted"/>